<name>A0A0V8EWK7_LACLL</name>
<reference evidence="3" key="1">
    <citation type="submission" date="2015-10" db="EMBL/GenBank/DDBJ databases">
        <title>Draft Genome Sequences of 11 Lactococcus lactis subspecies cremoris strains.</title>
        <authorList>
            <person name="Wels M."/>
            <person name="Backus L."/>
            <person name="Boekhorst J."/>
            <person name="Dijkstra A."/>
            <person name="Beerthuizen M."/>
            <person name="Kelly W."/>
            <person name="Siezen R."/>
            <person name="Bachmann H."/>
            <person name="Van Hijum S."/>
        </authorList>
    </citation>
    <scope>NUCLEOTIDE SEQUENCE [LARGE SCALE GENOMIC DNA]</scope>
    <source>
        <strain evidence="3">N42</strain>
    </source>
</reference>
<feature type="transmembrane region" description="Helical" evidence="1">
    <location>
        <begin position="179"/>
        <end position="205"/>
    </location>
</feature>
<feature type="transmembrane region" description="Helical" evidence="1">
    <location>
        <begin position="225"/>
        <end position="245"/>
    </location>
</feature>
<keyword evidence="1" id="KW-0472">Membrane</keyword>
<gene>
    <name evidence="2" type="ORF">N42_0106</name>
</gene>
<evidence type="ECO:0000313" key="2">
    <source>
        <dbReference type="EMBL" id="KSU30178.1"/>
    </source>
</evidence>
<evidence type="ECO:0008006" key="4">
    <source>
        <dbReference type="Google" id="ProtNLM"/>
    </source>
</evidence>
<dbReference type="PATRIC" id="fig|1360.116.peg.1982"/>
<feature type="transmembrane region" description="Helical" evidence="1">
    <location>
        <begin position="143"/>
        <end position="167"/>
    </location>
</feature>
<feature type="transmembrane region" description="Helical" evidence="1">
    <location>
        <begin position="51"/>
        <end position="75"/>
    </location>
</feature>
<keyword evidence="1" id="KW-0812">Transmembrane</keyword>
<feature type="transmembrane region" description="Helical" evidence="1">
    <location>
        <begin position="341"/>
        <end position="367"/>
    </location>
</feature>
<feature type="transmembrane region" description="Helical" evidence="1">
    <location>
        <begin position="82"/>
        <end position="99"/>
    </location>
</feature>
<keyword evidence="1" id="KW-1133">Transmembrane helix</keyword>
<protein>
    <recommendedName>
        <fullName evidence="4">Polysaccharide polymerase</fullName>
    </recommendedName>
</protein>
<dbReference type="Proteomes" id="UP000052991">
    <property type="component" value="Unassembled WGS sequence"/>
</dbReference>
<sequence length="392" mass="44842">MSNSLKKFFLVHLFLITFVYFISTSNLTATFQTLVPIFTALQLTLLYSLIFYMPFIGLSGFSSFAVAGLILLGLVIRWKSGLSYFLPLVLIPFIVRKIYYKRVIRVGANAVLSSTFFVFLLYFINLLPHVLTIKGSGAGTKYVYAFGFSNANMPAQYLVLVALSLFVVLEKWRFRDYAIIFAILLFTFVVLQSRTASFTIIALLLTKLPIFDRIVKKIATRRGRFFCYIVVIATILFSISMMVNYQGTPFENQLNDLLSGRLYQLHGFYQYYGLSIFGQPITYNSNINNLFWYLYNYSTLVLDNAIGRMIINNGIIYFITYYSIIFYGFHKVKKTEFIIALLFIVVSNVNSSIYIVGQTSFILAAVFSEENLPKLNTELFSIFSETKEGKNG</sequence>
<organism evidence="2 3">
    <name type="scientific">Lactococcus lactis subsp. lactis</name>
    <name type="common">Streptococcus lactis</name>
    <dbReference type="NCBI Taxonomy" id="1360"/>
    <lineage>
        <taxon>Bacteria</taxon>
        <taxon>Bacillati</taxon>
        <taxon>Bacillota</taxon>
        <taxon>Bacilli</taxon>
        <taxon>Lactobacillales</taxon>
        <taxon>Streptococcaceae</taxon>
        <taxon>Lactococcus</taxon>
    </lineage>
</organism>
<dbReference type="EMBL" id="LKLW01000003">
    <property type="protein sequence ID" value="KSU30178.1"/>
    <property type="molecule type" value="Genomic_DNA"/>
</dbReference>
<comment type="caution">
    <text evidence="2">The sequence shown here is derived from an EMBL/GenBank/DDBJ whole genome shotgun (WGS) entry which is preliminary data.</text>
</comment>
<proteinExistence type="predicted"/>
<accession>A0A0V8EWK7</accession>
<evidence type="ECO:0000256" key="1">
    <source>
        <dbReference type="SAM" id="Phobius"/>
    </source>
</evidence>
<feature type="transmembrane region" description="Helical" evidence="1">
    <location>
        <begin position="310"/>
        <end position="329"/>
    </location>
</feature>
<feature type="transmembrane region" description="Helical" evidence="1">
    <location>
        <begin position="111"/>
        <end position="131"/>
    </location>
</feature>
<evidence type="ECO:0000313" key="3">
    <source>
        <dbReference type="Proteomes" id="UP000052991"/>
    </source>
</evidence>
<dbReference type="AlphaFoldDB" id="A0A0V8EWK7"/>